<dbReference type="OrthoDB" id="8261795at2"/>
<evidence type="ECO:0000313" key="3">
    <source>
        <dbReference type="EMBL" id="RRI04359.1"/>
    </source>
</evidence>
<dbReference type="InterPro" id="IPR047650">
    <property type="entry name" value="Transpos_IS110"/>
</dbReference>
<dbReference type="PANTHER" id="PTHR33055:SF3">
    <property type="entry name" value="PUTATIVE TRANSPOSASE FOR IS117-RELATED"/>
    <property type="match status" value="1"/>
</dbReference>
<dbReference type="RefSeq" id="WP_124996860.1">
    <property type="nucleotide sequence ID" value="NZ_RQXT01000007.1"/>
</dbReference>
<comment type="caution">
    <text evidence="3">The sequence shown here is derived from an EMBL/GenBank/DDBJ whole genome shotgun (WGS) entry which is preliminary data.</text>
</comment>
<name>A0A3P3G2W6_9HYPH</name>
<dbReference type="EMBL" id="RQXT01000007">
    <property type="protein sequence ID" value="RRI04359.1"/>
    <property type="molecule type" value="Genomic_DNA"/>
</dbReference>
<dbReference type="GO" id="GO:0004803">
    <property type="term" value="F:transposase activity"/>
    <property type="evidence" value="ECO:0007669"/>
    <property type="project" value="InterPro"/>
</dbReference>
<dbReference type="InterPro" id="IPR003346">
    <property type="entry name" value="Transposase_20"/>
</dbReference>
<accession>A0A3P3G2W6</accession>
<dbReference type="GO" id="GO:0003677">
    <property type="term" value="F:DNA binding"/>
    <property type="evidence" value="ECO:0007669"/>
    <property type="project" value="InterPro"/>
</dbReference>
<dbReference type="GO" id="GO:0006313">
    <property type="term" value="P:DNA transposition"/>
    <property type="evidence" value="ECO:0007669"/>
    <property type="project" value="InterPro"/>
</dbReference>
<proteinExistence type="predicted"/>
<evidence type="ECO:0000259" key="1">
    <source>
        <dbReference type="Pfam" id="PF01548"/>
    </source>
</evidence>
<dbReference type="AlphaFoldDB" id="A0A3P3G2W6"/>
<evidence type="ECO:0000259" key="2">
    <source>
        <dbReference type="Pfam" id="PF02371"/>
    </source>
</evidence>
<dbReference type="Pfam" id="PF02371">
    <property type="entry name" value="Transposase_20"/>
    <property type="match status" value="1"/>
</dbReference>
<feature type="domain" description="Transposase IS116/IS110/IS902 C-terminal" evidence="2">
    <location>
        <begin position="228"/>
        <end position="298"/>
    </location>
</feature>
<keyword evidence="4" id="KW-1185">Reference proteome</keyword>
<evidence type="ECO:0000313" key="4">
    <source>
        <dbReference type="Proteomes" id="UP000273786"/>
    </source>
</evidence>
<gene>
    <name evidence="3" type="ORF">EH240_07750</name>
</gene>
<reference evidence="3 4" key="1">
    <citation type="submission" date="2018-11" db="EMBL/GenBank/DDBJ databases">
        <title>the genome of Mesorhizobium tamadayense DSM 28320.</title>
        <authorList>
            <person name="Gao J."/>
        </authorList>
    </citation>
    <scope>NUCLEOTIDE SEQUENCE [LARGE SCALE GENOMIC DNA]</scope>
    <source>
        <strain evidence="3 4">DSM 28320</strain>
    </source>
</reference>
<sequence>MGEYSEAFVAFDVAKKKHAVAIAEGGRTGEVRFVGEVENSPAAIERTIKKLGKKYDRLHVCFEAGPTGYGLCRQVRDLGHDCMVVAPALIPKWPGERVKTNRRDAVTLARLHRAGELIGVWVPDEVHEAVRDLVRAREAAADDLRRKRQQLLSFLLRHGRIYENGGHWTLAHRRWLARQSFEHTAQQIVFQEKIDAIEDAAQRLHRLDERLRAVVPTWSMARVVEVYQAMRGASFLVAVIFAAEIGDVRRFDTPPQLMAFLGLVPGERSTGDTVRRSSLTLAGNRRARRALVEAAWTYRYPARVSEMTLRVRLEGLPKAVRDIAWKGQVRLCARYRRLSAAGKKPPVVVAAIAREMAAFLWAIGREVAPS</sequence>
<dbReference type="Proteomes" id="UP000273786">
    <property type="component" value="Unassembled WGS sequence"/>
</dbReference>
<feature type="domain" description="Transposase IS110-like N-terminal" evidence="1">
    <location>
        <begin position="10"/>
        <end position="156"/>
    </location>
</feature>
<dbReference type="PANTHER" id="PTHR33055">
    <property type="entry name" value="TRANSPOSASE FOR INSERTION SEQUENCE ELEMENT IS1111A"/>
    <property type="match status" value="1"/>
</dbReference>
<protein>
    <submittedName>
        <fullName evidence="3">IS110 family transposase</fullName>
    </submittedName>
</protein>
<dbReference type="Pfam" id="PF01548">
    <property type="entry name" value="DEDD_Tnp_IS110"/>
    <property type="match status" value="1"/>
</dbReference>
<dbReference type="NCBIfam" id="NF033542">
    <property type="entry name" value="transpos_IS110"/>
    <property type="match status" value="1"/>
</dbReference>
<organism evidence="3 4">
    <name type="scientific">Mesorhizobium tamadayense</name>
    <dbReference type="NCBI Taxonomy" id="425306"/>
    <lineage>
        <taxon>Bacteria</taxon>
        <taxon>Pseudomonadati</taxon>
        <taxon>Pseudomonadota</taxon>
        <taxon>Alphaproteobacteria</taxon>
        <taxon>Hyphomicrobiales</taxon>
        <taxon>Phyllobacteriaceae</taxon>
        <taxon>Mesorhizobium</taxon>
    </lineage>
</organism>
<dbReference type="InterPro" id="IPR002525">
    <property type="entry name" value="Transp_IS110-like_N"/>
</dbReference>